<dbReference type="AlphaFoldDB" id="A0A6S6R996"/>
<dbReference type="PANTHER" id="PTHR42855">
    <property type="entry name" value="ABC TRANSPORTER ATP-BINDING SUBUNIT"/>
    <property type="match status" value="1"/>
</dbReference>
<reference evidence="4 5" key="1">
    <citation type="journal article" date="2016" name="Int. J. Syst. Evol. Microbiol.">
        <title>Descriptions of Anaerotaenia torta gen. nov., sp. nov. and Anaerocolumna cellulosilytica gen. nov., sp. nov. isolated from a methanogenic reactor of cattle waste.</title>
        <authorList>
            <person name="Uek A."/>
            <person name="Ohtaki Y."/>
            <person name="Kaku N."/>
            <person name="Ueki K."/>
        </authorList>
    </citation>
    <scope>NUCLEOTIDE SEQUENCE [LARGE SCALE GENOMIC DNA]</scope>
    <source>
        <strain evidence="4 5">SN021</strain>
    </source>
</reference>
<keyword evidence="1" id="KW-0677">Repeat</keyword>
<dbReference type="Pfam" id="PF12848">
    <property type="entry name" value="ABC_tran_Xtn"/>
    <property type="match status" value="1"/>
</dbReference>
<dbReference type="InterPro" id="IPR032524">
    <property type="entry name" value="ABC_tran_C"/>
</dbReference>
<dbReference type="InterPro" id="IPR027417">
    <property type="entry name" value="P-loop_NTPase"/>
</dbReference>
<keyword evidence="5" id="KW-1185">Reference proteome</keyword>
<dbReference type="FunFam" id="3.40.50.300:FF:000309">
    <property type="entry name" value="ABC transporter ATP-binding protein"/>
    <property type="match status" value="1"/>
</dbReference>
<evidence type="ECO:0000256" key="1">
    <source>
        <dbReference type="ARBA" id="ARBA00022737"/>
    </source>
</evidence>
<dbReference type="GO" id="GO:0016887">
    <property type="term" value="F:ATP hydrolysis activity"/>
    <property type="evidence" value="ECO:0007669"/>
    <property type="project" value="InterPro"/>
</dbReference>
<evidence type="ECO:0000256" key="3">
    <source>
        <dbReference type="ARBA" id="ARBA00022840"/>
    </source>
</evidence>
<evidence type="ECO:0000313" key="5">
    <source>
        <dbReference type="Proteomes" id="UP000515561"/>
    </source>
</evidence>
<dbReference type="EMBL" id="AP023367">
    <property type="protein sequence ID" value="BCJ95548.1"/>
    <property type="molecule type" value="Genomic_DNA"/>
</dbReference>
<evidence type="ECO:0000313" key="4">
    <source>
        <dbReference type="EMBL" id="BCJ95548.1"/>
    </source>
</evidence>
<dbReference type="InterPro" id="IPR051309">
    <property type="entry name" value="ABCF_ATPase"/>
</dbReference>
<keyword evidence="3" id="KW-0067">ATP-binding</keyword>
<protein>
    <submittedName>
        <fullName evidence="4">Thiamine ABC transporter substrate-binding protein</fullName>
    </submittedName>
</protein>
<dbReference type="PROSITE" id="PS00211">
    <property type="entry name" value="ABC_TRANSPORTER_1"/>
    <property type="match status" value="1"/>
</dbReference>
<dbReference type="InterPro" id="IPR017871">
    <property type="entry name" value="ABC_transporter-like_CS"/>
</dbReference>
<dbReference type="InterPro" id="IPR032781">
    <property type="entry name" value="ABC_tran_Xtn"/>
</dbReference>
<dbReference type="PANTHER" id="PTHR42855:SF2">
    <property type="entry name" value="DRUG RESISTANCE ABC TRANSPORTER,ATP-BINDING PROTEIN"/>
    <property type="match status" value="1"/>
</dbReference>
<dbReference type="KEGG" id="acel:acsn021_31170"/>
<dbReference type="SUPFAM" id="SSF52540">
    <property type="entry name" value="P-loop containing nucleoside triphosphate hydrolases"/>
    <property type="match status" value="2"/>
</dbReference>
<proteinExistence type="predicted"/>
<dbReference type="InterPro" id="IPR037118">
    <property type="entry name" value="Val-tRNA_synth_C_sf"/>
</dbReference>
<dbReference type="Pfam" id="PF16326">
    <property type="entry name" value="ABC_tran_CTD"/>
    <property type="match status" value="1"/>
</dbReference>
<dbReference type="CDD" id="cd03221">
    <property type="entry name" value="ABCF_EF-3"/>
    <property type="match status" value="2"/>
</dbReference>
<dbReference type="Gene3D" id="3.40.50.300">
    <property type="entry name" value="P-loop containing nucleotide triphosphate hydrolases"/>
    <property type="match status" value="2"/>
</dbReference>
<dbReference type="InterPro" id="IPR003439">
    <property type="entry name" value="ABC_transporter-like_ATP-bd"/>
</dbReference>
<dbReference type="Proteomes" id="UP000515561">
    <property type="component" value="Chromosome"/>
</dbReference>
<dbReference type="GO" id="GO:0003677">
    <property type="term" value="F:DNA binding"/>
    <property type="evidence" value="ECO:0007669"/>
    <property type="project" value="InterPro"/>
</dbReference>
<name>A0A6S6R996_9FIRM</name>
<sequence>MILACQNISKSFGTDQILNDISFHINEREKAAIIGINGAGKSTLFKIIMGQLQADSGEVIFAKGSSVGYLAQHQDLSTENSIYDEIMTVKKDVIELDNSIRRLEENMKTVTGRELEQMLSTYTRLTHEFELKNGYAYKSEVVGILKGLGFVEADFNKPVTALSGGQKTRIALGKLLLSTPDLILLDEPTNHLDMESIAWLETYLLNYNGAVVVIAHDRYFLDKVVSKVVEIENTKAICFEGNYSAFAEKKAQQRDAMLKHYLNQQKEIKRQEEVITKLRSFNREKSIKRAESREKMLDKIERVDKPVMEQSHMSIRLEPHIISGNDVLTIKDLSKSYDALKLFDHLNFEIKRGERVSIIGNNGTGKTTILKIINQLVSYDSGEIKLGAKVKIGYYDQEHQVLSSEKTLFDELQDTYPHMDNTKIRNILAAFLFTNDDVFKRIKDISGGERGRVSLAKLMLSEANFLILDEPTNHLDITSKEILENALVNYTGTVLYVSHDRYFINKTATRILDLTNKNLINYIGNYDYYLEKKPVMEMTASSAHHNTSFKAEASTSESNLTETKMDWKLQKEEQAKLRKKQNELKRTEEEIQKLETRNEEIDTLLVQEDVFTNVSKLLELNKEKKTIEERLEELLLLWEELADA</sequence>
<dbReference type="Pfam" id="PF00005">
    <property type="entry name" value="ABC_tran"/>
    <property type="match status" value="2"/>
</dbReference>
<organism evidence="4 5">
    <name type="scientific">Anaerocolumna cellulosilytica</name>
    <dbReference type="NCBI Taxonomy" id="433286"/>
    <lineage>
        <taxon>Bacteria</taxon>
        <taxon>Bacillati</taxon>
        <taxon>Bacillota</taxon>
        <taxon>Clostridia</taxon>
        <taxon>Lachnospirales</taxon>
        <taxon>Lachnospiraceae</taxon>
        <taxon>Anaerocolumna</taxon>
    </lineage>
</organism>
<accession>A0A6S6R996</accession>
<dbReference type="GO" id="GO:0005524">
    <property type="term" value="F:ATP binding"/>
    <property type="evidence" value="ECO:0007669"/>
    <property type="project" value="UniProtKB-KW"/>
</dbReference>
<dbReference type="InterPro" id="IPR003593">
    <property type="entry name" value="AAA+_ATPase"/>
</dbReference>
<dbReference type="Gene3D" id="1.10.287.380">
    <property type="entry name" value="Valyl-tRNA synthetase, C-terminal domain"/>
    <property type="match status" value="1"/>
</dbReference>
<dbReference type="RefSeq" id="WP_184095654.1">
    <property type="nucleotide sequence ID" value="NZ_AP023367.1"/>
</dbReference>
<keyword evidence="2" id="KW-0547">Nucleotide-binding</keyword>
<dbReference type="SMART" id="SM00382">
    <property type="entry name" value="AAA"/>
    <property type="match status" value="2"/>
</dbReference>
<dbReference type="PROSITE" id="PS50893">
    <property type="entry name" value="ABC_TRANSPORTER_2"/>
    <property type="match status" value="2"/>
</dbReference>
<evidence type="ECO:0000256" key="2">
    <source>
        <dbReference type="ARBA" id="ARBA00022741"/>
    </source>
</evidence>
<dbReference type="FunFam" id="3.40.50.300:FF:000011">
    <property type="entry name" value="Putative ABC transporter ATP-binding component"/>
    <property type="match status" value="1"/>
</dbReference>
<gene>
    <name evidence="4" type="ORF">acsn021_31170</name>
</gene>